<feature type="coiled-coil region" evidence="1">
    <location>
        <begin position="50"/>
        <end position="77"/>
    </location>
</feature>
<comment type="caution">
    <text evidence="2">The sequence shown here is derived from an EMBL/GenBank/DDBJ whole genome shotgun (WGS) entry which is preliminary data.</text>
</comment>
<proteinExistence type="predicted"/>
<organism evidence="2 3">
    <name type="scientific">Phytophthora palmivora</name>
    <dbReference type="NCBI Taxonomy" id="4796"/>
    <lineage>
        <taxon>Eukaryota</taxon>
        <taxon>Sar</taxon>
        <taxon>Stramenopiles</taxon>
        <taxon>Oomycota</taxon>
        <taxon>Peronosporomycetes</taxon>
        <taxon>Peronosporales</taxon>
        <taxon>Peronosporaceae</taxon>
        <taxon>Phytophthora</taxon>
    </lineage>
</organism>
<evidence type="ECO:0000313" key="2">
    <source>
        <dbReference type="EMBL" id="POM76031.1"/>
    </source>
</evidence>
<dbReference type="OrthoDB" id="127644at2759"/>
<protein>
    <recommendedName>
        <fullName evidence="4">M96 mating-specific protein family</fullName>
    </recommendedName>
</protein>
<keyword evidence="1" id="KW-0175">Coiled coil</keyword>
<evidence type="ECO:0000256" key="1">
    <source>
        <dbReference type="SAM" id="Coils"/>
    </source>
</evidence>
<sequence>MELQLALYQSKRSSTIPNKQFQWGGTKISDEGCGLWKGFAVRQLKERLRVEQKHQKLKQSQNEMTQLCGELKKLLEQWGSCENMVGLMGNKGQLRFRDLKVDDEVYSELLVAVARFHLEMRRKLENPCRTIYLKADFSMGKDIARLDPSVEGGVVFDRHSCFLLPFNLDVVVRACWRFFHCDQSTELSTDQEHELLVMSFSVKTNFENFTAKVQGKYACRKFVDTDSAVLTWVGLSGVSEYGGSEFRGMQLHKQGCIKLRKVASKGAVQQSSLTVAETRFKTTPVFGESVTDSMQQTKLLIDSFNSSYSTINGMFCQVLGELLIQEDWKAMFEQK</sequence>
<accession>A0A2P4YE10</accession>
<dbReference type="AlphaFoldDB" id="A0A2P4YE10"/>
<evidence type="ECO:0008006" key="4">
    <source>
        <dbReference type="Google" id="ProtNLM"/>
    </source>
</evidence>
<evidence type="ECO:0000313" key="3">
    <source>
        <dbReference type="Proteomes" id="UP000237271"/>
    </source>
</evidence>
<dbReference type="Proteomes" id="UP000237271">
    <property type="component" value="Unassembled WGS sequence"/>
</dbReference>
<dbReference type="EMBL" id="NCKW01003561">
    <property type="protein sequence ID" value="POM76031.1"/>
    <property type="molecule type" value="Genomic_DNA"/>
</dbReference>
<gene>
    <name evidence="2" type="ORF">PHPALM_6775</name>
</gene>
<keyword evidence="3" id="KW-1185">Reference proteome</keyword>
<reference evidence="2 3" key="1">
    <citation type="journal article" date="2017" name="Genome Biol. Evol.">
        <title>Phytophthora megakarya and P. palmivora, closely related causal agents of cacao black pod rot, underwent increases in genome sizes and gene numbers by different mechanisms.</title>
        <authorList>
            <person name="Ali S.S."/>
            <person name="Shao J."/>
            <person name="Lary D.J."/>
            <person name="Kronmiller B."/>
            <person name="Shen D."/>
            <person name="Strem M.D."/>
            <person name="Amoako-Attah I."/>
            <person name="Akrofi A.Y."/>
            <person name="Begoude B.A."/>
            <person name="Ten Hoopen G.M."/>
            <person name="Coulibaly K."/>
            <person name="Kebe B.I."/>
            <person name="Melnick R.L."/>
            <person name="Guiltinan M.J."/>
            <person name="Tyler B.M."/>
            <person name="Meinhardt L.W."/>
            <person name="Bailey B.A."/>
        </authorList>
    </citation>
    <scope>NUCLEOTIDE SEQUENCE [LARGE SCALE GENOMIC DNA]</scope>
    <source>
        <strain evidence="3">sbr112.9</strain>
        <tissue evidence="2">Mycelia</tissue>
    </source>
</reference>
<name>A0A2P4YE10_9STRA</name>